<accession>A0A1V4HL35</accession>
<organism evidence="2 3">
    <name type="scientific">Paenibacillus ferrarius</name>
    <dbReference type="NCBI Taxonomy" id="1469647"/>
    <lineage>
        <taxon>Bacteria</taxon>
        <taxon>Bacillati</taxon>
        <taxon>Bacillota</taxon>
        <taxon>Bacilli</taxon>
        <taxon>Bacillales</taxon>
        <taxon>Paenibacillaceae</taxon>
        <taxon>Paenibacillus</taxon>
    </lineage>
</organism>
<evidence type="ECO:0000313" key="2">
    <source>
        <dbReference type="EMBL" id="OPH57232.1"/>
    </source>
</evidence>
<dbReference type="PANTHER" id="PTHR40072:SF1">
    <property type="entry name" value="MOLYBDOPTERIN-GUANINE DINUCLEOTIDE BIOSYNTHESIS ADAPTER PROTEIN"/>
    <property type="match status" value="1"/>
</dbReference>
<dbReference type="InterPro" id="IPR027417">
    <property type="entry name" value="P-loop_NTPase"/>
</dbReference>
<evidence type="ECO:0000259" key="1">
    <source>
        <dbReference type="Pfam" id="PF03205"/>
    </source>
</evidence>
<keyword evidence="3" id="KW-1185">Reference proteome</keyword>
<dbReference type="STRING" id="1469647.BC351_25530"/>
<comment type="caution">
    <text evidence="2">The sequence shown here is derived from an EMBL/GenBank/DDBJ whole genome shotgun (WGS) entry which is preliminary data.</text>
</comment>
<dbReference type="AlphaFoldDB" id="A0A1V4HL35"/>
<dbReference type="PANTHER" id="PTHR40072">
    <property type="entry name" value="MOLYBDOPTERIN-GUANINE DINUCLEOTIDE BIOSYNTHESIS ADAPTER PROTEIN-RELATED"/>
    <property type="match status" value="1"/>
</dbReference>
<dbReference type="NCBIfam" id="TIGR00176">
    <property type="entry name" value="mobB"/>
    <property type="match status" value="1"/>
</dbReference>
<dbReference type="GO" id="GO:0006777">
    <property type="term" value="P:Mo-molybdopterin cofactor biosynthetic process"/>
    <property type="evidence" value="ECO:0007669"/>
    <property type="project" value="InterPro"/>
</dbReference>
<evidence type="ECO:0000313" key="3">
    <source>
        <dbReference type="Proteomes" id="UP000190626"/>
    </source>
</evidence>
<dbReference type="CDD" id="cd03116">
    <property type="entry name" value="MobB"/>
    <property type="match status" value="1"/>
</dbReference>
<dbReference type="EMBL" id="MBTG01000013">
    <property type="protein sequence ID" value="OPH57232.1"/>
    <property type="molecule type" value="Genomic_DNA"/>
</dbReference>
<dbReference type="InterPro" id="IPR004435">
    <property type="entry name" value="MobB_dom"/>
</dbReference>
<dbReference type="GO" id="GO:0005525">
    <property type="term" value="F:GTP binding"/>
    <property type="evidence" value="ECO:0007669"/>
    <property type="project" value="InterPro"/>
</dbReference>
<name>A0A1V4HL35_9BACL</name>
<protein>
    <submittedName>
        <fullName evidence="2">Molybdopterin-guanine dinucleotide biosynthesis protein B</fullName>
    </submittedName>
</protein>
<reference evidence="3" key="1">
    <citation type="submission" date="2016-07" db="EMBL/GenBank/DDBJ databases">
        <authorList>
            <person name="Florea S."/>
            <person name="Webb J.S."/>
            <person name="Jaromczyk J."/>
            <person name="Schardl C.L."/>
        </authorList>
    </citation>
    <scope>NUCLEOTIDE SEQUENCE [LARGE SCALE GENOMIC DNA]</scope>
    <source>
        <strain evidence="3">CY1</strain>
    </source>
</reference>
<proteinExistence type="predicted"/>
<feature type="domain" description="Molybdopterin-guanine dinucleotide biosynthesis protein B (MobB)" evidence="1">
    <location>
        <begin position="6"/>
        <end position="134"/>
    </location>
</feature>
<dbReference type="Gene3D" id="3.40.50.300">
    <property type="entry name" value="P-loop containing nucleotide triphosphate hydrolases"/>
    <property type="match status" value="1"/>
</dbReference>
<gene>
    <name evidence="2" type="ORF">BC351_25530</name>
</gene>
<dbReference type="Proteomes" id="UP000190626">
    <property type="component" value="Unassembled WGS sequence"/>
</dbReference>
<dbReference type="InterPro" id="IPR052539">
    <property type="entry name" value="MGD_biosynthesis_adapter"/>
</dbReference>
<dbReference type="Pfam" id="PF03205">
    <property type="entry name" value="MobB"/>
    <property type="match status" value="1"/>
</dbReference>
<dbReference type="SUPFAM" id="SSF52540">
    <property type="entry name" value="P-loop containing nucleoside triphosphate hydrolases"/>
    <property type="match status" value="1"/>
</dbReference>
<sequence length="169" mass="18955">MLAHCIGFAGYSNSGKTTLIAKLVAQMKLQGCQVAVMKHDAHGHYKEVPGADSSIFVESGADAVMTLSPDMIHIYEKKVNVSLQEQLLAYAHYDYIFIEGFKKEKHPKIAVFRTIEQSEIVQQLEQRPIAIVTDMEVGEDAFPEYRCLDLNDIPSVAAFIAHYFKSNLF</sequence>